<dbReference type="InterPro" id="IPR011335">
    <property type="entry name" value="Restrct_endonuc-II-like"/>
</dbReference>
<dbReference type="PANTHER" id="PTHR35400:SF1">
    <property type="entry name" value="SLR1083 PROTEIN"/>
    <property type="match status" value="1"/>
</dbReference>
<dbReference type="CDD" id="cd06260">
    <property type="entry name" value="DUF820-like"/>
    <property type="match status" value="1"/>
</dbReference>
<sequence length="216" mass="23837">MVSTAPTPQNVTTDTWVKATWAEFLVASENSETEKTSCYYNAGRMRIETTGGNAKQGHGTSTLAAVTGIYGTLSHTPFKSLTNSSFQQFGKQECQPDLALYVGKNLPNITRSNKPINLDEHPAPTLVIEIAATTLNDDLGQKRLLYERLGVKEYWVADVESMTITAFAIRDGGSRQIQISQVFPNLAIAIVETALQRSQTEDDSSVNRWLMQEFAQ</sequence>
<keyword evidence="2" id="KW-0255">Endonuclease</keyword>
<proteinExistence type="predicted"/>
<dbReference type="Gene3D" id="3.90.1570.10">
    <property type="entry name" value="tt1808, chain A"/>
    <property type="match status" value="1"/>
</dbReference>
<name>A0A928VS84_9CYAN</name>
<evidence type="ECO:0000259" key="1">
    <source>
        <dbReference type="Pfam" id="PF05685"/>
    </source>
</evidence>
<dbReference type="EMBL" id="JADEXQ010000126">
    <property type="protein sequence ID" value="MBE9032802.1"/>
    <property type="molecule type" value="Genomic_DNA"/>
</dbReference>
<dbReference type="Proteomes" id="UP000625316">
    <property type="component" value="Unassembled WGS sequence"/>
</dbReference>
<dbReference type="GO" id="GO:0004519">
    <property type="term" value="F:endonuclease activity"/>
    <property type="evidence" value="ECO:0007669"/>
    <property type="project" value="UniProtKB-KW"/>
</dbReference>
<reference evidence="2" key="1">
    <citation type="submission" date="2020-10" db="EMBL/GenBank/DDBJ databases">
        <authorList>
            <person name="Castelo-Branco R."/>
            <person name="Eusebio N."/>
            <person name="Adriana R."/>
            <person name="Vieira A."/>
            <person name="Brugerolle De Fraissinette N."/>
            <person name="Rezende De Castro R."/>
            <person name="Schneider M.P."/>
            <person name="Vasconcelos V."/>
            <person name="Leao P.N."/>
        </authorList>
    </citation>
    <scope>NUCLEOTIDE SEQUENCE</scope>
    <source>
        <strain evidence="2">LEGE 11480</strain>
    </source>
</reference>
<accession>A0A928VS84</accession>
<gene>
    <name evidence="2" type="ORF">IQ266_23985</name>
</gene>
<keyword evidence="2" id="KW-0540">Nuclease</keyword>
<evidence type="ECO:0000313" key="3">
    <source>
        <dbReference type="Proteomes" id="UP000625316"/>
    </source>
</evidence>
<keyword evidence="2" id="KW-0378">Hydrolase</keyword>
<dbReference type="SUPFAM" id="SSF52980">
    <property type="entry name" value="Restriction endonuclease-like"/>
    <property type="match status" value="1"/>
</dbReference>
<dbReference type="RefSeq" id="WP_264327618.1">
    <property type="nucleotide sequence ID" value="NZ_JADEXQ010000126.1"/>
</dbReference>
<organism evidence="2 3">
    <name type="scientific">Romeriopsis navalis LEGE 11480</name>
    <dbReference type="NCBI Taxonomy" id="2777977"/>
    <lineage>
        <taxon>Bacteria</taxon>
        <taxon>Bacillati</taxon>
        <taxon>Cyanobacteriota</taxon>
        <taxon>Cyanophyceae</taxon>
        <taxon>Leptolyngbyales</taxon>
        <taxon>Leptolyngbyaceae</taxon>
        <taxon>Romeriopsis</taxon>
        <taxon>Romeriopsis navalis</taxon>
    </lineage>
</organism>
<feature type="domain" description="Putative restriction endonuclease" evidence="1">
    <location>
        <begin position="22"/>
        <end position="195"/>
    </location>
</feature>
<protein>
    <submittedName>
        <fullName evidence="2">Uma2 family endonuclease</fullName>
    </submittedName>
</protein>
<keyword evidence="3" id="KW-1185">Reference proteome</keyword>
<comment type="caution">
    <text evidence="2">The sequence shown here is derived from an EMBL/GenBank/DDBJ whole genome shotgun (WGS) entry which is preliminary data.</text>
</comment>
<dbReference type="InterPro" id="IPR012296">
    <property type="entry name" value="Nuclease_put_TT1808"/>
</dbReference>
<dbReference type="InterPro" id="IPR008538">
    <property type="entry name" value="Uma2"/>
</dbReference>
<dbReference type="PANTHER" id="PTHR35400">
    <property type="entry name" value="SLR1083 PROTEIN"/>
    <property type="match status" value="1"/>
</dbReference>
<evidence type="ECO:0000313" key="2">
    <source>
        <dbReference type="EMBL" id="MBE9032802.1"/>
    </source>
</evidence>
<dbReference type="AlphaFoldDB" id="A0A928VS84"/>
<dbReference type="Pfam" id="PF05685">
    <property type="entry name" value="Uma2"/>
    <property type="match status" value="1"/>
</dbReference>